<comment type="catalytic activity">
    <reaction evidence="6">
        <text>(6S)-NADPHX + ADP = AMP + phosphate + NADPH + H(+)</text>
        <dbReference type="Rhea" id="RHEA:32235"/>
        <dbReference type="ChEBI" id="CHEBI:15378"/>
        <dbReference type="ChEBI" id="CHEBI:43474"/>
        <dbReference type="ChEBI" id="CHEBI:57783"/>
        <dbReference type="ChEBI" id="CHEBI:64076"/>
        <dbReference type="ChEBI" id="CHEBI:456215"/>
        <dbReference type="ChEBI" id="CHEBI:456216"/>
        <dbReference type="EC" id="4.2.1.136"/>
    </reaction>
</comment>
<feature type="binding site" evidence="6">
    <location>
        <position position="227"/>
    </location>
    <ligand>
        <name>AMP</name>
        <dbReference type="ChEBI" id="CHEBI:456215"/>
    </ligand>
</feature>
<evidence type="ECO:0000256" key="2">
    <source>
        <dbReference type="ARBA" id="ARBA00022840"/>
    </source>
</evidence>
<dbReference type="RefSeq" id="WP_249830293.1">
    <property type="nucleotide sequence ID" value="NZ_JAMGBE010000001.1"/>
</dbReference>
<evidence type="ECO:0000313" key="10">
    <source>
        <dbReference type="Proteomes" id="UP001165342"/>
    </source>
</evidence>
<keyword evidence="5 6" id="KW-0456">Lyase</keyword>
<evidence type="ECO:0000256" key="4">
    <source>
        <dbReference type="ARBA" id="ARBA00023027"/>
    </source>
</evidence>
<reference evidence="9" key="1">
    <citation type="submission" date="2022-05" db="EMBL/GenBank/DDBJ databases">
        <authorList>
            <person name="Jo J.-H."/>
            <person name="Im W.-T."/>
        </authorList>
    </citation>
    <scope>NUCLEOTIDE SEQUENCE</scope>
    <source>
        <strain evidence="9">SE220</strain>
    </source>
</reference>
<dbReference type="SUPFAM" id="SSF53613">
    <property type="entry name" value="Ribokinase-like"/>
    <property type="match status" value="1"/>
</dbReference>
<dbReference type="CDD" id="cd01171">
    <property type="entry name" value="YXKO-related"/>
    <property type="match status" value="1"/>
</dbReference>
<comment type="subunit">
    <text evidence="6">Homotetramer.</text>
</comment>
<sequence length="286" mass="29195">MSEGQVLDRSALEAHPLPPVVDGDKETKGRILIVAGSREVPGAAMLTATAAMRAGAGKLAIATMESAAPYLGVSMPEAMVVGLPEDEDGGFGGDAVELLRGYADEADAVVAGPGMTQNESCERISRALLECSAAVALDAALLHALSSPIPERDQAPVLLPHVGELASLLGCDEEDIDRDPIGCGHRAAQLYRSIVLVKGVKSHVVAPDGSTWTYQGGAPGLGVSGSGDVLAGIVGGLLARGAEPLNALLWAVWLHGEAGAALAKEVGPIGFLAREIADELPALLPR</sequence>
<evidence type="ECO:0000313" key="9">
    <source>
        <dbReference type="EMBL" id="MCL6728790.1"/>
    </source>
</evidence>
<evidence type="ECO:0000256" key="6">
    <source>
        <dbReference type="HAMAP-Rule" id="MF_01965"/>
    </source>
</evidence>
<dbReference type="InterPro" id="IPR000631">
    <property type="entry name" value="CARKD"/>
</dbReference>
<dbReference type="Gene3D" id="3.40.1190.20">
    <property type="match status" value="1"/>
</dbReference>
<feature type="binding site" evidence="6">
    <location>
        <position position="228"/>
    </location>
    <ligand>
        <name>(6S)-NADPHX</name>
        <dbReference type="ChEBI" id="CHEBI:64076"/>
    </ligand>
</feature>
<feature type="region of interest" description="Disordered" evidence="7">
    <location>
        <begin position="1"/>
        <end position="23"/>
    </location>
</feature>
<evidence type="ECO:0000259" key="8">
    <source>
        <dbReference type="PROSITE" id="PS51383"/>
    </source>
</evidence>
<comment type="similarity">
    <text evidence="6">Belongs to the NnrD/CARKD family.</text>
</comment>
<keyword evidence="4 6" id="KW-0520">NAD</keyword>
<name>A0ABT0RYU6_9SPHN</name>
<comment type="cofactor">
    <cofactor evidence="6">
        <name>Mg(2+)</name>
        <dbReference type="ChEBI" id="CHEBI:18420"/>
    </cofactor>
</comment>
<dbReference type="HAMAP" id="MF_01965">
    <property type="entry name" value="NADHX_dehydratase"/>
    <property type="match status" value="1"/>
</dbReference>
<dbReference type="PANTHER" id="PTHR12592:SF0">
    <property type="entry name" value="ATP-DEPENDENT (S)-NAD(P)H-HYDRATE DEHYDRATASE"/>
    <property type="match status" value="1"/>
</dbReference>
<dbReference type="Pfam" id="PF01256">
    <property type="entry name" value="Carb_kinase"/>
    <property type="match status" value="1"/>
</dbReference>
<dbReference type="Proteomes" id="UP001165342">
    <property type="component" value="Unassembled WGS sequence"/>
</dbReference>
<dbReference type="PROSITE" id="PS51383">
    <property type="entry name" value="YJEF_C_3"/>
    <property type="match status" value="1"/>
</dbReference>
<evidence type="ECO:0000256" key="5">
    <source>
        <dbReference type="ARBA" id="ARBA00023239"/>
    </source>
</evidence>
<keyword evidence="3 6" id="KW-0521">NADP</keyword>
<dbReference type="EMBL" id="JAMGBE010000001">
    <property type="protein sequence ID" value="MCL6728790.1"/>
    <property type="molecule type" value="Genomic_DNA"/>
</dbReference>
<keyword evidence="10" id="KW-1185">Reference proteome</keyword>
<dbReference type="InterPro" id="IPR029056">
    <property type="entry name" value="Ribokinase-like"/>
</dbReference>
<feature type="binding site" evidence="6">
    <location>
        <position position="114"/>
    </location>
    <ligand>
        <name>(6S)-NADPHX</name>
        <dbReference type="ChEBI" id="CHEBI:64076"/>
    </ligand>
</feature>
<keyword evidence="2 6" id="KW-0067">ATP-binding</keyword>
<feature type="domain" description="YjeF C-terminal" evidence="8">
    <location>
        <begin position="8"/>
        <end position="286"/>
    </location>
</feature>
<dbReference type="EC" id="4.2.1.136" evidence="6"/>
<gene>
    <name evidence="6" type="primary">nnrD</name>
    <name evidence="9" type="ORF">LZ538_01815</name>
</gene>
<protein>
    <recommendedName>
        <fullName evidence="6">ADP-dependent (S)-NAD(P)H-hydrate dehydratase</fullName>
        <ecNumber evidence="6">4.2.1.136</ecNumber>
    </recommendedName>
    <alternativeName>
        <fullName evidence="6">ADP-dependent NAD(P)HX dehydratase</fullName>
    </alternativeName>
</protein>
<feature type="binding site" evidence="6">
    <location>
        <begin position="198"/>
        <end position="202"/>
    </location>
    <ligand>
        <name>AMP</name>
        <dbReference type="ChEBI" id="CHEBI:456215"/>
    </ligand>
</feature>
<comment type="caution">
    <text evidence="9">The sequence shown here is derived from an EMBL/GenBank/DDBJ whole genome shotgun (WGS) entry which is preliminary data.</text>
</comment>
<proteinExistence type="inferred from homology"/>
<dbReference type="NCBIfam" id="TIGR00196">
    <property type="entry name" value="yjeF_cterm"/>
    <property type="match status" value="1"/>
</dbReference>
<evidence type="ECO:0000256" key="7">
    <source>
        <dbReference type="SAM" id="MobiDB-lite"/>
    </source>
</evidence>
<evidence type="ECO:0000256" key="3">
    <source>
        <dbReference type="ARBA" id="ARBA00022857"/>
    </source>
</evidence>
<evidence type="ECO:0000256" key="1">
    <source>
        <dbReference type="ARBA" id="ARBA00022741"/>
    </source>
</evidence>
<comment type="function">
    <text evidence="6">Catalyzes the dehydration of the S-form of NAD(P)HX at the expense of ADP, which is converted to AMP. Together with NAD(P)HX epimerase, which catalyzes the epimerization of the S- and R-forms, the enzyme allows the repair of both epimers of NAD(P)HX, a damaged form of NAD(P)H that is a result of enzymatic or heat-dependent hydration.</text>
</comment>
<comment type="catalytic activity">
    <reaction evidence="6">
        <text>(6S)-NADHX + ADP = AMP + phosphate + NADH + H(+)</text>
        <dbReference type="Rhea" id="RHEA:32223"/>
        <dbReference type="ChEBI" id="CHEBI:15378"/>
        <dbReference type="ChEBI" id="CHEBI:43474"/>
        <dbReference type="ChEBI" id="CHEBI:57945"/>
        <dbReference type="ChEBI" id="CHEBI:64074"/>
        <dbReference type="ChEBI" id="CHEBI:456215"/>
        <dbReference type="ChEBI" id="CHEBI:456216"/>
        <dbReference type="EC" id="4.2.1.136"/>
    </reaction>
</comment>
<organism evidence="9 10">
    <name type="scientific">Sphingomonas hankyongi</name>
    <dbReference type="NCBI Taxonomy" id="2908209"/>
    <lineage>
        <taxon>Bacteria</taxon>
        <taxon>Pseudomonadati</taxon>
        <taxon>Pseudomonadota</taxon>
        <taxon>Alphaproteobacteria</taxon>
        <taxon>Sphingomonadales</taxon>
        <taxon>Sphingomonadaceae</taxon>
        <taxon>Sphingomonas</taxon>
    </lineage>
</organism>
<dbReference type="PANTHER" id="PTHR12592">
    <property type="entry name" value="ATP-DEPENDENT (S)-NAD(P)H-HYDRATE DEHYDRATASE FAMILY MEMBER"/>
    <property type="match status" value="1"/>
</dbReference>
<keyword evidence="1 6" id="KW-0547">Nucleotide-binding</keyword>
<feature type="binding site" evidence="6">
    <location>
        <position position="43"/>
    </location>
    <ligand>
        <name>(6S)-NADPHX</name>
        <dbReference type="ChEBI" id="CHEBI:64076"/>
    </ligand>
</feature>
<accession>A0ABT0RYU6</accession>
<feature type="binding site" evidence="6">
    <location>
        <position position="161"/>
    </location>
    <ligand>
        <name>(6S)-NADPHX</name>
        <dbReference type="ChEBI" id="CHEBI:64076"/>
    </ligand>
</feature>